<evidence type="ECO:0000256" key="3">
    <source>
        <dbReference type="ARBA" id="ARBA00022729"/>
    </source>
</evidence>
<evidence type="ECO:0000256" key="1">
    <source>
        <dbReference type="ARBA" id="ARBA00004196"/>
    </source>
</evidence>
<keyword evidence="7" id="KW-1185">Reference proteome</keyword>
<comment type="similarity">
    <text evidence="2">Belongs to the bacterial solute-binding protein 2 family.</text>
</comment>
<dbReference type="InterPro" id="IPR025997">
    <property type="entry name" value="SBP_2_dom"/>
</dbReference>
<dbReference type="RefSeq" id="WP_048848988.1">
    <property type="nucleotide sequence ID" value="NZ_BALE01000021.1"/>
</dbReference>
<protein>
    <submittedName>
        <fullName evidence="6">ABC sugar transporter, periplasmic ligand binding protein</fullName>
    </submittedName>
</protein>
<accession>A0A0D6MLZ5</accession>
<name>A0A0D6MLZ5_9PROT</name>
<comment type="subcellular location">
    <subcellularLocation>
        <location evidence="1">Cell envelope</location>
    </subcellularLocation>
</comment>
<dbReference type="AlphaFoldDB" id="A0A0D6MLZ5"/>
<dbReference type="PANTHER" id="PTHR46847:SF3">
    <property type="entry name" value="GALACTOFURANOSE-BINDING PROTEIN YTFQ"/>
    <property type="match status" value="1"/>
</dbReference>
<keyword evidence="6" id="KW-0813">Transport</keyword>
<gene>
    <name evidence="6" type="ORF">Tasa_021_021</name>
</gene>
<evidence type="ECO:0000256" key="2">
    <source>
        <dbReference type="ARBA" id="ARBA00007639"/>
    </source>
</evidence>
<comment type="caution">
    <text evidence="6">The sequence shown here is derived from an EMBL/GenBank/DDBJ whole genome shotgun (WGS) entry which is preliminary data.</text>
</comment>
<reference evidence="6 7" key="1">
    <citation type="submission" date="2012-10" db="EMBL/GenBank/DDBJ databases">
        <title>Genome sequencing of Tanticharoenia sakaeratensis NBRC 103193.</title>
        <authorList>
            <person name="Azuma Y."/>
            <person name="Hadano H."/>
            <person name="Hirakawa H."/>
            <person name="Matsushita K."/>
        </authorList>
    </citation>
    <scope>NUCLEOTIDE SEQUENCE [LARGE SCALE GENOMIC DNA]</scope>
    <source>
        <strain evidence="6 7">NBRC 103193</strain>
    </source>
</reference>
<sequence length="352" mass="36797">MFHYRPARHRGVRAALAGGAVMLAFAGVSVSGAQAQSSSAGVGVSSGATCVNPRPGHENLSGMVIGFSQSENEQNPFRAAETESVRSTAKSVGVRRLLYTNANSNQAKQVADIENMISQGAKAIIVAPLNATGLQPALEQAAQAHVPVVTIDRATAGTPCRDFITFMGSDFRKQGERAAQAMVDATNGTANIVEIQGAYGNVVEAQRSEGFAAGLKGHPGLKLLASQSGNWSATDAQHVMEQLLLAHPDINALYTHADVMTLGAIRAITQSGRRPGHDIRIVSIDGTRAIVQMIASDQVQAAIETNPRLGPAAFDALKSWFNGTPVPQTIITNDALYTRANAATSIASGAAY</sequence>
<dbReference type="Proteomes" id="UP000032679">
    <property type="component" value="Unassembled WGS sequence"/>
</dbReference>
<feature type="domain" description="Periplasmic binding protein" evidence="5">
    <location>
        <begin position="72"/>
        <end position="319"/>
    </location>
</feature>
<dbReference type="Gene3D" id="3.40.50.2300">
    <property type="match status" value="2"/>
</dbReference>
<evidence type="ECO:0000259" key="5">
    <source>
        <dbReference type="Pfam" id="PF13407"/>
    </source>
</evidence>
<organism evidence="6 7">
    <name type="scientific">Tanticharoenia sakaeratensis NBRC 103193</name>
    <dbReference type="NCBI Taxonomy" id="1231623"/>
    <lineage>
        <taxon>Bacteria</taxon>
        <taxon>Pseudomonadati</taxon>
        <taxon>Pseudomonadota</taxon>
        <taxon>Alphaproteobacteria</taxon>
        <taxon>Acetobacterales</taxon>
        <taxon>Acetobacteraceae</taxon>
        <taxon>Tanticharoenia</taxon>
    </lineage>
</organism>
<evidence type="ECO:0000313" key="7">
    <source>
        <dbReference type="Proteomes" id="UP000032679"/>
    </source>
</evidence>
<dbReference type="Pfam" id="PF13407">
    <property type="entry name" value="Peripla_BP_4"/>
    <property type="match status" value="1"/>
</dbReference>
<dbReference type="InterPro" id="IPR028082">
    <property type="entry name" value="Peripla_BP_I"/>
</dbReference>
<dbReference type="STRING" id="1231623.Tasa_021_021"/>
<dbReference type="GO" id="GO:0030313">
    <property type="term" value="C:cell envelope"/>
    <property type="evidence" value="ECO:0007669"/>
    <property type="project" value="UniProtKB-SubCell"/>
</dbReference>
<dbReference type="PANTHER" id="PTHR46847">
    <property type="entry name" value="D-ALLOSE-BINDING PERIPLASMIC PROTEIN-RELATED"/>
    <property type="match status" value="1"/>
</dbReference>
<feature type="chain" id="PRO_5002308163" evidence="4">
    <location>
        <begin position="36"/>
        <end position="352"/>
    </location>
</feature>
<dbReference type="GO" id="GO:0030246">
    <property type="term" value="F:carbohydrate binding"/>
    <property type="evidence" value="ECO:0007669"/>
    <property type="project" value="UniProtKB-ARBA"/>
</dbReference>
<dbReference type="CDD" id="cd06309">
    <property type="entry name" value="PBP1_galactofuranose_YtfQ-like"/>
    <property type="match status" value="1"/>
</dbReference>
<evidence type="ECO:0000313" key="6">
    <source>
        <dbReference type="EMBL" id="GAN54440.1"/>
    </source>
</evidence>
<evidence type="ECO:0000256" key="4">
    <source>
        <dbReference type="SAM" id="SignalP"/>
    </source>
</evidence>
<feature type="signal peptide" evidence="4">
    <location>
        <begin position="1"/>
        <end position="35"/>
    </location>
</feature>
<keyword evidence="3 4" id="KW-0732">Signal</keyword>
<keyword evidence="6" id="KW-0762">Sugar transport</keyword>
<dbReference type="SUPFAM" id="SSF53822">
    <property type="entry name" value="Periplasmic binding protein-like I"/>
    <property type="match status" value="1"/>
</dbReference>
<dbReference type="EMBL" id="BALE01000021">
    <property type="protein sequence ID" value="GAN54440.1"/>
    <property type="molecule type" value="Genomic_DNA"/>
</dbReference>
<proteinExistence type="inferred from homology"/>